<organism evidence="2 3">
    <name type="scientific">Solanum bulbocastanum</name>
    <name type="common">Wild potato</name>
    <dbReference type="NCBI Taxonomy" id="147425"/>
    <lineage>
        <taxon>Eukaryota</taxon>
        <taxon>Viridiplantae</taxon>
        <taxon>Streptophyta</taxon>
        <taxon>Embryophyta</taxon>
        <taxon>Tracheophyta</taxon>
        <taxon>Spermatophyta</taxon>
        <taxon>Magnoliopsida</taxon>
        <taxon>eudicotyledons</taxon>
        <taxon>Gunneridae</taxon>
        <taxon>Pentapetalae</taxon>
        <taxon>asterids</taxon>
        <taxon>lamiids</taxon>
        <taxon>Solanales</taxon>
        <taxon>Solanaceae</taxon>
        <taxon>Solanoideae</taxon>
        <taxon>Solaneae</taxon>
        <taxon>Solanum</taxon>
    </lineage>
</organism>
<reference evidence="2 3" key="1">
    <citation type="submission" date="2024-02" db="EMBL/GenBank/DDBJ databases">
        <title>de novo genome assembly of Solanum bulbocastanum strain 11H21.</title>
        <authorList>
            <person name="Hosaka A.J."/>
        </authorList>
    </citation>
    <scope>NUCLEOTIDE SEQUENCE [LARGE SCALE GENOMIC DNA]</scope>
    <source>
        <tissue evidence="2">Young leaves</tissue>
    </source>
</reference>
<keyword evidence="3" id="KW-1185">Reference proteome</keyword>
<gene>
    <name evidence="2" type="ORF">RDI58_013605</name>
</gene>
<evidence type="ECO:0000256" key="1">
    <source>
        <dbReference type="SAM" id="MobiDB-lite"/>
    </source>
</evidence>
<sequence length="23" mass="2399">MHSTPHGIPCAPQVNTPLDRLGG</sequence>
<dbReference type="AlphaFoldDB" id="A0AAN8YEA9"/>
<evidence type="ECO:0000313" key="3">
    <source>
        <dbReference type="Proteomes" id="UP001371456"/>
    </source>
</evidence>
<feature type="region of interest" description="Disordered" evidence="1">
    <location>
        <begin position="1"/>
        <end position="23"/>
    </location>
</feature>
<proteinExistence type="predicted"/>
<comment type="caution">
    <text evidence="2">The sequence shown here is derived from an EMBL/GenBank/DDBJ whole genome shotgun (WGS) entry which is preliminary data.</text>
</comment>
<evidence type="ECO:0000313" key="2">
    <source>
        <dbReference type="EMBL" id="KAK6789805.1"/>
    </source>
</evidence>
<accession>A0AAN8YEA9</accession>
<protein>
    <submittedName>
        <fullName evidence="2">Uncharacterized protein</fullName>
    </submittedName>
</protein>
<dbReference type="EMBL" id="JBANQN010000005">
    <property type="protein sequence ID" value="KAK6789805.1"/>
    <property type="molecule type" value="Genomic_DNA"/>
</dbReference>
<dbReference type="Proteomes" id="UP001371456">
    <property type="component" value="Unassembled WGS sequence"/>
</dbReference>
<name>A0AAN8YEA9_SOLBU</name>